<evidence type="ECO:0000259" key="5">
    <source>
        <dbReference type="PROSITE" id="PS51063"/>
    </source>
</evidence>
<dbReference type="SMART" id="SM00419">
    <property type="entry name" value="HTH_CRP"/>
    <property type="match status" value="1"/>
</dbReference>
<feature type="domain" description="HTH crp-type" evidence="5">
    <location>
        <begin position="134"/>
        <end position="201"/>
    </location>
</feature>
<dbReference type="InterPro" id="IPR050397">
    <property type="entry name" value="Env_Response_Regulators"/>
</dbReference>
<dbReference type="OrthoDB" id="571714at2"/>
<proteinExistence type="predicted"/>
<reference evidence="6 7" key="2">
    <citation type="submission" date="2018-03" db="EMBL/GenBank/DDBJ databases">
        <title>The ancient ancestry and fast evolution of plastids.</title>
        <authorList>
            <person name="Moore K.R."/>
            <person name="Magnabosco C."/>
            <person name="Momper L."/>
            <person name="Gold D.A."/>
            <person name="Bosak T."/>
            <person name="Fournier G.P."/>
        </authorList>
    </citation>
    <scope>NUCLEOTIDE SEQUENCE [LARGE SCALE GENOMIC DNA]</scope>
    <source>
        <strain evidence="6 7">ULC18</strain>
    </source>
</reference>
<dbReference type="PANTHER" id="PTHR24567">
    <property type="entry name" value="CRP FAMILY TRANSCRIPTIONAL REGULATORY PROTEIN"/>
    <property type="match status" value="1"/>
</dbReference>
<protein>
    <submittedName>
        <fullName evidence="6">Crp/Fnr family transcriptional regulator</fullName>
    </submittedName>
</protein>
<sequence length="218" mass="24320">MKLSQLNQLPAELQAMISFVDLAVGQTLVAQHEPAEAIFILASGSIQLLNYTEDGQQINHYSVRVGESFAEVALFYEQYVCTAIAIAPSRVLVLPKQPFLTALKASTALAVIFMEQLAQRLHESKILLELRSIRSAQKRVLHYLQLNVQSDGITVNFDRSLKAIADDLGLTPEALSRSLKQLHRDEKINRRKRKVTLRKEFSELDSNHGGSNAIPVDS</sequence>
<dbReference type="InterPro" id="IPR000595">
    <property type="entry name" value="cNMP-bd_dom"/>
</dbReference>
<evidence type="ECO:0000259" key="4">
    <source>
        <dbReference type="PROSITE" id="PS50042"/>
    </source>
</evidence>
<feature type="domain" description="Cyclic nucleotide-binding" evidence="4">
    <location>
        <begin position="1"/>
        <end position="120"/>
    </location>
</feature>
<dbReference type="InterPro" id="IPR018490">
    <property type="entry name" value="cNMP-bd_dom_sf"/>
</dbReference>
<keyword evidence="7" id="KW-1185">Reference proteome</keyword>
<accession>A0A2T1DV09</accession>
<dbReference type="Pfam" id="PF13545">
    <property type="entry name" value="HTH_Crp_2"/>
    <property type="match status" value="1"/>
</dbReference>
<dbReference type="InterPro" id="IPR036390">
    <property type="entry name" value="WH_DNA-bd_sf"/>
</dbReference>
<dbReference type="InterPro" id="IPR012318">
    <property type="entry name" value="HTH_CRP"/>
</dbReference>
<reference evidence="7" key="1">
    <citation type="submission" date="2018-02" db="EMBL/GenBank/DDBJ databases">
        <authorList>
            <person name="Moore K."/>
            <person name="Momper L."/>
        </authorList>
    </citation>
    <scope>NUCLEOTIDE SEQUENCE [LARGE SCALE GENOMIC DNA]</scope>
    <source>
        <strain evidence="7">ULC18</strain>
    </source>
</reference>
<evidence type="ECO:0000313" key="7">
    <source>
        <dbReference type="Proteomes" id="UP000239576"/>
    </source>
</evidence>
<dbReference type="PANTHER" id="PTHR24567:SF74">
    <property type="entry name" value="HTH-TYPE TRANSCRIPTIONAL REGULATOR ARCR"/>
    <property type="match status" value="1"/>
</dbReference>
<dbReference type="EMBL" id="PVWK01000148">
    <property type="protein sequence ID" value="PSB24319.1"/>
    <property type="molecule type" value="Genomic_DNA"/>
</dbReference>
<evidence type="ECO:0000256" key="3">
    <source>
        <dbReference type="ARBA" id="ARBA00023163"/>
    </source>
</evidence>
<comment type="caution">
    <text evidence="6">The sequence shown here is derived from an EMBL/GenBank/DDBJ whole genome shotgun (WGS) entry which is preliminary data.</text>
</comment>
<dbReference type="GO" id="GO:0005829">
    <property type="term" value="C:cytosol"/>
    <property type="evidence" value="ECO:0007669"/>
    <property type="project" value="TreeGrafter"/>
</dbReference>
<dbReference type="SUPFAM" id="SSF51206">
    <property type="entry name" value="cAMP-binding domain-like"/>
    <property type="match status" value="1"/>
</dbReference>
<dbReference type="Pfam" id="PF00027">
    <property type="entry name" value="cNMP_binding"/>
    <property type="match status" value="1"/>
</dbReference>
<dbReference type="PROSITE" id="PS51063">
    <property type="entry name" value="HTH_CRP_2"/>
    <property type="match status" value="1"/>
</dbReference>
<dbReference type="AlphaFoldDB" id="A0A2T1DV09"/>
<keyword evidence="2" id="KW-0238">DNA-binding</keyword>
<dbReference type="SMART" id="SM00100">
    <property type="entry name" value="cNMP"/>
    <property type="match status" value="1"/>
</dbReference>
<gene>
    <name evidence="6" type="ORF">C7B82_27305</name>
</gene>
<keyword evidence="1" id="KW-0805">Transcription regulation</keyword>
<keyword evidence="3" id="KW-0804">Transcription</keyword>
<dbReference type="InterPro" id="IPR014710">
    <property type="entry name" value="RmlC-like_jellyroll"/>
</dbReference>
<dbReference type="SUPFAM" id="SSF46785">
    <property type="entry name" value="Winged helix' DNA-binding domain"/>
    <property type="match status" value="1"/>
</dbReference>
<dbReference type="GO" id="GO:0003677">
    <property type="term" value="F:DNA binding"/>
    <property type="evidence" value="ECO:0007669"/>
    <property type="project" value="UniProtKB-KW"/>
</dbReference>
<evidence type="ECO:0000313" key="6">
    <source>
        <dbReference type="EMBL" id="PSB24319.1"/>
    </source>
</evidence>
<dbReference type="GO" id="GO:0003700">
    <property type="term" value="F:DNA-binding transcription factor activity"/>
    <property type="evidence" value="ECO:0007669"/>
    <property type="project" value="TreeGrafter"/>
</dbReference>
<dbReference type="Gene3D" id="2.60.120.10">
    <property type="entry name" value="Jelly Rolls"/>
    <property type="match status" value="1"/>
</dbReference>
<dbReference type="Proteomes" id="UP000239576">
    <property type="component" value="Unassembled WGS sequence"/>
</dbReference>
<dbReference type="CDD" id="cd00038">
    <property type="entry name" value="CAP_ED"/>
    <property type="match status" value="1"/>
</dbReference>
<dbReference type="PROSITE" id="PS50042">
    <property type="entry name" value="CNMP_BINDING_3"/>
    <property type="match status" value="1"/>
</dbReference>
<name>A0A2T1DV09_9CYAN</name>
<evidence type="ECO:0000256" key="2">
    <source>
        <dbReference type="ARBA" id="ARBA00023125"/>
    </source>
</evidence>
<organism evidence="6 7">
    <name type="scientific">Stenomitos frigidus ULC18</name>
    <dbReference type="NCBI Taxonomy" id="2107698"/>
    <lineage>
        <taxon>Bacteria</taxon>
        <taxon>Bacillati</taxon>
        <taxon>Cyanobacteriota</taxon>
        <taxon>Cyanophyceae</taxon>
        <taxon>Leptolyngbyales</taxon>
        <taxon>Leptolyngbyaceae</taxon>
        <taxon>Stenomitos</taxon>
    </lineage>
</organism>
<evidence type="ECO:0000256" key="1">
    <source>
        <dbReference type="ARBA" id="ARBA00023015"/>
    </source>
</evidence>
<dbReference type="RefSeq" id="WP_106260049.1">
    <property type="nucleotide sequence ID" value="NZ_CAWNSW010000028.1"/>
</dbReference>